<gene>
    <name evidence="2" type="ORF">SMN809_LOCUS62142</name>
</gene>
<accession>A0A8S3FAT4</accession>
<sequence>SPNGTFDENGGHNVAYRIFIGGIQTVLLFSEAVSAQETVEKMPLPAESMILNATPLAINMNTDLKQIQRPLNAIIKAQIESPSSEIEMFFDNIHLSPLKIHVSFSMHGSNPSEKLLVGFLLQTLNVAEVQDVILRFYEQNNDKFTTTKITKEVTVHYQNQFMKQLHVLVLELDVLGNPLVVIRGLAEGVESFFYEPYKDAVQGPMEFTEGVATDVRGLANFTFDEDYKVSRIRRKEPGVTTTTHIAMGGKKCCYGLLILALL</sequence>
<evidence type="ECO:0000313" key="3">
    <source>
        <dbReference type="Proteomes" id="UP000676336"/>
    </source>
</evidence>
<dbReference type="GO" id="GO:0045053">
    <property type="term" value="P:protein retention in Golgi apparatus"/>
    <property type="evidence" value="ECO:0007669"/>
    <property type="project" value="TreeGrafter"/>
</dbReference>
<name>A0A8S3FAT4_9BILA</name>
<dbReference type="Proteomes" id="UP000676336">
    <property type="component" value="Unassembled WGS sequence"/>
</dbReference>
<proteinExistence type="inferred from homology"/>
<dbReference type="InterPro" id="IPR026847">
    <property type="entry name" value="VPS13"/>
</dbReference>
<protein>
    <recommendedName>
        <fullName evidence="4">Apolipoprotein B</fullName>
    </recommendedName>
</protein>
<reference evidence="2" key="1">
    <citation type="submission" date="2021-02" db="EMBL/GenBank/DDBJ databases">
        <authorList>
            <person name="Nowell W R."/>
        </authorList>
    </citation>
    <scope>NUCLEOTIDE SEQUENCE</scope>
</reference>
<dbReference type="GO" id="GO:0006623">
    <property type="term" value="P:protein targeting to vacuole"/>
    <property type="evidence" value="ECO:0007669"/>
    <property type="project" value="TreeGrafter"/>
</dbReference>
<feature type="non-terminal residue" evidence="2">
    <location>
        <position position="1"/>
    </location>
</feature>
<evidence type="ECO:0008006" key="4">
    <source>
        <dbReference type="Google" id="ProtNLM"/>
    </source>
</evidence>
<evidence type="ECO:0000313" key="2">
    <source>
        <dbReference type="EMBL" id="CAF5112082.1"/>
    </source>
</evidence>
<comment type="similarity">
    <text evidence="1">Belongs to the VPS13 family.</text>
</comment>
<evidence type="ECO:0000256" key="1">
    <source>
        <dbReference type="ARBA" id="ARBA00006545"/>
    </source>
</evidence>
<dbReference type="AlphaFoldDB" id="A0A8S3FAT4"/>
<dbReference type="PANTHER" id="PTHR16166:SF93">
    <property type="entry name" value="INTERMEMBRANE LIPID TRANSFER PROTEIN VPS13"/>
    <property type="match status" value="1"/>
</dbReference>
<organism evidence="2 3">
    <name type="scientific">Rotaria magnacalcarata</name>
    <dbReference type="NCBI Taxonomy" id="392030"/>
    <lineage>
        <taxon>Eukaryota</taxon>
        <taxon>Metazoa</taxon>
        <taxon>Spiralia</taxon>
        <taxon>Gnathifera</taxon>
        <taxon>Rotifera</taxon>
        <taxon>Eurotatoria</taxon>
        <taxon>Bdelloidea</taxon>
        <taxon>Philodinida</taxon>
        <taxon>Philodinidae</taxon>
        <taxon>Rotaria</taxon>
    </lineage>
</organism>
<comment type="caution">
    <text evidence="2">The sequence shown here is derived from an EMBL/GenBank/DDBJ whole genome shotgun (WGS) entry which is preliminary data.</text>
</comment>
<dbReference type="PANTHER" id="PTHR16166">
    <property type="entry name" value="VACUOLAR PROTEIN SORTING-ASSOCIATED PROTEIN VPS13"/>
    <property type="match status" value="1"/>
</dbReference>
<dbReference type="EMBL" id="CAJOBI010255322">
    <property type="protein sequence ID" value="CAF5112082.1"/>
    <property type="molecule type" value="Genomic_DNA"/>
</dbReference>